<evidence type="ECO:0000313" key="6">
    <source>
        <dbReference type="EMBL" id="GFT07244.1"/>
    </source>
</evidence>
<accession>A0A8X6TES8</accession>
<dbReference type="GO" id="GO:0003676">
    <property type="term" value="F:nucleic acid binding"/>
    <property type="evidence" value="ECO:0007669"/>
    <property type="project" value="InterPro"/>
</dbReference>
<dbReference type="PANTHER" id="PTHR21032:SF0">
    <property type="entry name" value="G PATCH DOMAIN-CONTAINING PROTEIN 11"/>
    <property type="match status" value="1"/>
</dbReference>
<keyword evidence="7" id="KW-1185">Reference proteome</keyword>
<dbReference type="PANTHER" id="PTHR21032">
    <property type="entry name" value="G PATCH DOMAIN-CONTAINING PROTEIN 11"/>
    <property type="match status" value="1"/>
</dbReference>
<reference evidence="6" key="1">
    <citation type="submission" date="2020-08" db="EMBL/GenBank/DDBJ databases">
        <title>Multicomponent nature underlies the extraordinary mechanical properties of spider dragline silk.</title>
        <authorList>
            <person name="Kono N."/>
            <person name="Nakamura H."/>
            <person name="Mori M."/>
            <person name="Yoshida Y."/>
            <person name="Ohtoshi R."/>
            <person name="Malay A.D."/>
            <person name="Moran D.A.P."/>
            <person name="Tomita M."/>
            <person name="Numata K."/>
            <person name="Arakawa K."/>
        </authorList>
    </citation>
    <scope>NUCLEOTIDE SEQUENCE</scope>
</reference>
<evidence type="ECO:0000256" key="1">
    <source>
        <dbReference type="ARBA" id="ARBA00007140"/>
    </source>
</evidence>
<dbReference type="InterPro" id="IPR039249">
    <property type="entry name" value="GPATCH11"/>
</dbReference>
<dbReference type="Pfam" id="PF01585">
    <property type="entry name" value="G-patch"/>
    <property type="match status" value="1"/>
</dbReference>
<evidence type="ECO:0000259" key="5">
    <source>
        <dbReference type="PROSITE" id="PS50174"/>
    </source>
</evidence>
<dbReference type="InterPro" id="IPR000467">
    <property type="entry name" value="G_patch_dom"/>
</dbReference>
<comment type="caution">
    <text evidence="6">The sequence shown here is derived from an EMBL/GenBank/DDBJ whole genome shotgun (WGS) entry which is preliminary data.</text>
</comment>
<evidence type="ECO:0000313" key="7">
    <source>
        <dbReference type="Proteomes" id="UP000887013"/>
    </source>
</evidence>
<dbReference type="SMART" id="SM00443">
    <property type="entry name" value="G_patch"/>
    <property type="match status" value="1"/>
</dbReference>
<comment type="similarity">
    <text evidence="1">Belongs to the GPATCH11 family.</text>
</comment>
<dbReference type="PROSITE" id="PS50174">
    <property type="entry name" value="G_PATCH"/>
    <property type="match status" value="1"/>
</dbReference>
<dbReference type="InterPro" id="IPR025239">
    <property type="entry name" value="DUF4187"/>
</dbReference>
<organism evidence="6 7">
    <name type="scientific">Nephila pilipes</name>
    <name type="common">Giant wood spider</name>
    <name type="synonym">Nephila maculata</name>
    <dbReference type="NCBI Taxonomy" id="299642"/>
    <lineage>
        <taxon>Eukaryota</taxon>
        <taxon>Metazoa</taxon>
        <taxon>Ecdysozoa</taxon>
        <taxon>Arthropoda</taxon>
        <taxon>Chelicerata</taxon>
        <taxon>Arachnida</taxon>
        <taxon>Araneae</taxon>
        <taxon>Araneomorphae</taxon>
        <taxon>Entelegynae</taxon>
        <taxon>Araneoidea</taxon>
        <taxon>Nephilidae</taxon>
        <taxon>Nephila</taxon>
    </lineage>
</organism>
<feature type="domain" description="G-patch" evidence="5">
    <location>
        <begin position="97"/>
        <end position="148"/>
    </location>
</feature>
<sequence length="298" mass="35213">MCHTRLQGPITEGSTTLEETNTIKFKVLKMSDEEDYMSSAFLEVKEDIRPGLVSKSVKRKLEIEKKRVESNKYFKTKSRKELEEESRNVGLDSAIGSDNKGFAMLQKMGYKPGMKLGPEKSNSSDAGLIEPIKVKVKTNRGGLGRDEEIRQRISEREDRRHKFKVYREQETELMVEEFRERMKSKRDDSRLMKYLRKCQKICEQLDIENGITEPMRPWFWYSLSLEKGHDDDDDSNEEQDNYDEEEEDLSTEEKIDFILEYIRPKYFYCFWCCTKYDDEEDFNSNCPGHDDCYDDLSS</sequence>
<dbReference type="OrthoDB" id="786951at2759"/>
<dbReference type="AlphaFoldDB" id="A0A8X6TES8"/>
<dbReference type="SMART" id="SM01173">
    <property type="entry name" value="DUF4187"/>
    <property type="match status" value="1"/>
</dbReference>
<dbReference type="GO" id="GO:0000776">
    <property type="term" value="C:kinetochore"/>
    <property type="evidence" value="ECO:0007669"/>
    <property type="project" value="TreeGrafter"/>
</dbReference>
<evidence type="ECO:0000256" key="3">
    <source>
        <dbReference type="ARBA" id="ARBA00030688"/>
    </source>
</evidence>
<feature type="compositionally biased region" description="Acidic residues" evidence="4">
    <location>
        <begin position="231"/>
        <end position="249"/>
    </location>
</feature>
<dbReference type="EMBL" id="BMAW01056700">
    <property type="protein sequence ID" value="GFT07244.1"/>
    <property type="molecule type" value="Genomic_DNA"/>
</dbReference>
<feature type="non-terminal residue" evidence="6">
    <location>
        <position position="298"/>
    </location>
</feature>
<protein>
    <recommendedName>
        <fullName evidence="2">G patch domain-containing protein 11</fullName>
    </recommendedName>
    <alternativeName>
        <fullName evidence="3">Coiled-coil domain-containing protein 75</fullName>
    </alternativeName>
</protein>
<proteinExistence type="inferred from homology"/>
<feature type="region of interest" description="Disordered" evidence="4">
    <location>
        <begin position="229"/>
        <end position="249"/>
    </location>
</feature>
<dbReference type="Proteomes" id="UP000887013">
    <property type="component" value="Unassembled WGS sequence"/>
</dbReference>
<gene>
    <name evidence="6" type="primary">gpatch11</name>
    <name evidence="6" type="ORF">NPIL_179111</name>
</gene>
<evidence type="ECO:0000256" key="4">
    <source>
        <dbReference type="SAM" id="MobiDB-lite"/>
    </source>
</evidence>
<dbReference type="Pfam" id="PF13821">
    <property type="entry name" value="DUF4187"/>
    <property type="match status" value="1"/>
</dbReference>
<name>A0A8X6TES8_NEPPI</name>
<evidence type="ECO:0000256" key="2">
    <source>
        <dbReference type="ARBA" id="ARBA00021978"/>
    </source>
</evidence>